<evidence type="ECO:0000256" key="5">
    <source>
        <dbReference type="ARBA" id="ARBA00023163"/>
    </source>
</evidence>
<dbReference type="VEuPathDB" id="FungiDB:NEUTE1DRAFT_78259"/>
<dbReference type="PANTHER" id="PTHR36206:SF13">
    <property type="entry name" value="TRANSCRIPTIONAL REGULATORY PROTEIN MOC3"/>
    <property type="match status" value="1"/>
</dbReference>
<sequence length="781" mass="85340">MAQRRTVESIQSRPSIPQPQHSSLSEPHPDHEGKHRHHLQLKLRSPAPQPDQDNPQPLPGPSTSASPAPAPTLLVPQPSSAGSAQAQTLPSTPGTATTAISTAATTTTSTSTTSTPTPDLQQPGEEASSATTCTPPVEIVETGAGQSSVRSGDQGIATDSASTITTTTGATACTTSTHQDPRAPSEIAPPLADTVSGYNQQQIGAPHNGSAPRVLVPTPMSHPQQPTGPPTPRQTPTMNYPAPSPYPPAGMSPGAQYAYGAQAVAHVDPYRTNQTALPSMRTFDHVQQQHAQHQMPLPNHMAVSMAPNQMSYYAPMHAAYQMHPGQSVVHYALTGLTPDPRIALSGGRHKKEIKRRTKTGCLTCRKRRIKCDEAHPTCNNCKKSKRDCLGYDPIFKQQQQQQQQQQNLTAQSTPKSQHSAPASLTSTPTVPSSSVPPSPYQSQAQPYQQQQQQSPPPHHYHQQQHPAYQHQPHPTSYPSSHSSNTPYESPVSSTSPGFDYGSAIDPALSGTDTPSASGTPTPNSQLARPDDRNFGTKTVDDLIALGGAEPPIMNSPPSQAVIQEINKLYGDVYVTGLSYFFETQWYDLKPDRGILTHHPIQLLLNNQPLMGLFGSFVEHISQPRADHKYASQLEECIVWGLAKQPLSTRVLANLHTSRRNEFEFWWHLADLAIRKPNCDLQNLRRLLDGQENRDFLYSLAVLREYSYHWNSANIEQQLPPQLAESDPRCRLAVAARFIRTTMEEGTTNVVRRFAQLAYRAYVHPGASLPANAAWRYQQESD</sequence>
<protein>
    <recommendedName>
        <fullName evidence="8">Zn(2)-C6 fungal-type domain-containing protein</fullName>
    </recommendedName>
</protein>
<dbReference type="OrthoDB" id="5375558at2759"/>
<evidence type="ECO:0000256" key="4">
    <source>
        <dbReference type="ARBA" id="ARBA00023125"/>
    </source>
</evidence>
<evidence type="ECO:0000256" key="6">
    <source>
        <dbReference type="ARBA" id="ARBA00023242"/>
    </source>
</evidence>
<evidence type="ECO:0000256" key="3">
    <source>
        <dbReference type="ARBA" id="ARBA00023015"/>
    </source>
</evidence>
<dbReference type="Proteomes" id="UP000008065">
    <property type="component" value="Unassembled WGS sequence"/>
</dbReference>
<feature type="compositionally biased region" description="Low complexity" evidence="7">
    <location>
        <begin position="50"/>
        <end position="76"/>
    </location>
</feature>
<dbReference type="InterPro" id="IPR036864">
    <property type="entry name" value="Zn2-C6_fun-type_DNA-bd_sf"/>
</dbReference>
<keyword evidence="10" id="KW-1185">Reference proteome</keyword>
<dbReference type="EMBL" id="GL891303">
    <property type="protein sequence ID" value="EGO58814.1"/>
    <property type="molecule type" value="Genomic_DNA"/>
</dbReference>
<dbReference type="GO" id="GO:0008270">
    <property type="term" value="F:zinc ion binding"/>
    <property type="evidence" value="ECO:0007669"/>
    <property type="project" value="InterPro"/>
</dbReference>
<feature type="compositionally biased region" description="Low complexity" evidence="7">
    <location>
        <begin position="463"/>
        <end position="487"/>
    </location>
</feature>
<evidence type="ECO:0000313" key="10">
    <source>
        <dbReference type="Proteomes" id="UP000008065"/>
    </source>
</evidence>
<name>F8MHK2_NEUT8</name>
<feature type="region of interest" description="Disordered" evidence="7">
    <location>
        <begin position="1"/>
        <end position="192"/>
    </location>
</feature>
<dbReference type="InterPro" id="IPR001138">
    <property type="entry name" value="Zn2Cys6_DnaBD"/>
</dbReference>
<keyword evidence="6" id="KW-0539">Nucleus</keyword>
<keyword evidence="2" id="KW-0862">Zinc</keyword>
<dbReference type="PANTHER" id="PTHR36206">
    <property type="entry name" value="ASPERCRYPTIN BIOSYNTHESIS CLUSTER-SPECIFIC TRANSCRIPTION REGULATOR ATNN-RELATED"/>
    <property type="match status" value="1"/>
</dbReference>
<dbReference type="Gene3D" id="4.10.240.10">
    <property type="entry name" value="Zn(2)-C6 fungal-type DNA-binding domain"/>
    <property type="match status" value="1"/>
</dbReference>
<dbReference type="SUPFAM" id="SSF57701">
    <property type="entry name" value="Zn2/Cys6 DNA-binding domain"/>
    <property type="match status" value="1"/>
</dbReference>
<evidence type="ECO:0000256" key="2">
    <source>
        <dbReference type="ARBA" id="ARBA00022833"/>
    </source>
</evidence>
<keyword evidence="1" id="KW-0479">Metal-binding</keyword>
<accession>F8MHK2</accession>
<evidence type="ECO:0000259" key="8">
    <source>
        <dbReference type="PROSITE" id="PS50048"/>
    </source>
</evidence>
<dbReference type="KEGG" id="nte:NEUTE1DRAFT78259"/>
<feature type="compositionally biased region" description="Low complexity" evidence="7">
    <location>
        <begin position="418"/>
        <end position="433"/>
    </location>
</feature>
<feature type="compositionally biased region" description="Polar residues" evidence="7">
    <location>
        <begin position="77"/>
        <end position="89"/>
    </location>
</feature>
<feature type="compositionally biased region" description="Polar residues" evidence="7">
    <location>
        <begin position="407"/>
        <end position="417"/>
    </location>
</feature>
<dbReference type="HOGENOM" id="CLU_020029_0_0_1"/>
<dbReference type="GO" id="GO:0003677">
    <property type="term" value="F:DNA binding"/>
    <property type="evidence" value="ECO:0007669"/>
    <property type="project" value="UniProtKB-KW"/>
</dbReference>
<organism evidence="9 10">
    <name type="scientific">Neurospora tetrasperma (strain FGSC 2508 / ATCC MYA-4615 / P0657)</name>
    <dbReference type="NCBI Taxonomy" id="510951"/>
    <lineage>
        <taxon>Eukaryota</taxon>
        <taxon>Fungi</taxon>
        <taxon>Dikarya</taxon>
        <taxon>Ascomycota</taxon>
        <taxon>Pezizomycotina</taxon>
        <taxon>Sordariomycetes</taxon>
        <taxon>Sordariomycetidae</taxon>
        <taxon>Sordariales</taxon>
        <taxon>Sordariaceae</taxon>
        <taxon>Neurospora</taxon>
    </lineage>
</organism>
<dbReference type="AlphaFoldDB" id="F8MHK2"/>
<feature type="compositionally biased region" description="Low complexity" evidence="7">
    <location>
        <begin position="157"/>
        <end position="177"/>
    </location>
</feature>
<gene>
    <name evidence="9" type="ORF">NEUTE1DRAFT_78259</name>
</gene>
<dbReference type="GeneID" id="20830083"/>
<dbReference type="Pfam" id="PF00172">
    <property type="entry name" value="Zn_clus"/>
    <property type="match status" value="1"/>
</dbReference>
<dbReference type="InterPro" id="IPR052360">
    <property type="entry name" value="Transcr_Regulatory_Proteins"/>
</dbReference>
<reference evidence="10" key="1">
    <citation type="journal article" date="2011" name="Genetics">
        <title>Massive changes in genome architecture accompany the transition to self-fertility in the filamentous fungus Neurospora tetrasperma.</title>
        <authorList>
            <person name="Ellison C.E."/>
            <person name="Stajich J.E."/>
            <person name="Jacobson D.J."/>
            <person name="Natvig D.O."/>
            <person name="Lapidus A."/>
            <person name="Foster B."/>
            <person name="Aerts A."/>
            <person name="Riley R."/>
            <person name="Lindquist E.A."/>
            <person name="Grigoriev I.V."/>
            <person name="Taylor J.W."/>
        </authorList>
    </citation>
    <scope>NUCLEOTIDE SEQUENCE [LARGE SCALE GENOMIC DNA]</scope>
    <source>
        <strain evidence="10">FGSC 2508 / P0657</strain>
    </source>
</reference>
<feature type="region of interest" description="Disordered" evidence="7">
    <location>
        <begin position="399"/>
        <end position="536"/>
    </location>
</feature>
<keyword evidence="4" id="KW-0238">DNA-binding</keyword>
<evidence type="ECO:0000313" key="9">
    <source>
        <dbReference type="EMBL" id="EGO58814.1"/>
    </source>
</evidence>
<feature type="region of interest" description="Disordered" evidence="7">
    <location>
        <begin position="217"/>
        <end position="236"/>
    </location>
</feature>
<feature type="compositionally biased region" description="Low complexity" evidence="7">
    <location>
        <begin position="440"/>
        <end position="453"/>
    </location>
</feature>
<feature type="domain" description="Zn(2)-C6 fungal-type" evidence="8">
    <location>
        <begin position="360"/>
        <end position="388"/>
    </location>
</feature>
<dbReference type="CDD" id="cd00067">
    <property type="entry name" value="GAL4"/>
    <property type="match status" value="1"/>
</dbReference>
<evidence type="ECO:0000256" key="1">
    <source>
        <dbReference type="ARBA" id="ARBA00022723"/>
    </source>
</evidence>
<dbReference type="RefSeq" id="XP_009849126.1">
    <property type="nucleotide sequence ID" value="XM_009850824.1"/>
</dbReference>
<evidence type="ECO:0000256" key="7">
    <source>
        <dbReference type="SAM" id="MobiDB-lite"/>
    </source>
</evidence>
<proteinExistence type="predicted"/>
<feature type="compositionally biased region" description="Low complexity" evidence="7">
    <location>
        <begin position="90"/>
        <end position="118"/>
    </location>
</feature>
<dbReference type="PROSITE" id="PS00463">
    <property type="entry name" value="ZN2_CY6_FUNGAL_1"/>
    <property type="match status" value="1"/>
</dbReference>
<dbReference type="SMART" id="SM00066">
    <property type="entry name" value="GAL4"/>
    <property type="match status" value="1"/>
</dbReference>
<dbReference type="PROSITE" id="PS50048">
    <property type="entry name" value="ZN2_CY6_FUNGAL_2"/>
    <property type="match status" value="1"/>
</dbReference>
<keyword evidence="3" id="KW-0805">Transcription regulation</keyword>
<keyword evidence="5" id="KW-0804">Transcription</keyword>
<dbReference type="GO" id="GO:0000981">
    <property type="term" value="F:DNA-binding transcription factor activity, RNA polymerase II-specific"/>
    <property type="evidence" value="ECO:0007669"/>
    <property type="project" value="InterPro"/>
</dbReference>
<feature type="compositionally biased region" description="Polar residues" evidence="7">
    <location>
        <begin position="8"/>
        <end position="25"/>
    </location>
</feature>
<feature type="compositionally biased region" description="Polar residues" evidence="7">
    <location>
        <begin position="510"/>
        <end position="526"/>
    </location>
</feature>